<feature type="non-terminal residue" evidence="1">
    <location>
        <position position="317"/>
    </location>
</feature>
<name>A0ACB0JP54_TRIPR</name>
<evidence type="ECO:0000313" key="2">
    <source>
        <dbReference type="Proteomes" id="UP001177021"/>
    </source>
</evidence>
<keyword evidence="2" id="KW-1185">Reference proteome</keyword>
<proteinExistence type="predicted"/>
<dbReference type="Proteomes" id="UP001177021">
    <property type="component" value="Unassembled WGS sequence"/>
</dbReference>
<sequence>MSGGNGGLPNNLPILDGKNWERWHKQMKSLFDFQDTLEVVTTGVPALPANANAEARNNHKDMKKKDCKAMYAIQAAVDTANFDKISHAESAKQAWDILATYYEGGAQMDKADSIGSYVSKVQGLVHSMRSCGEEITERMMVEKVMRTLIPSFDHVVVAIQTAGQVPTMQIENLVGTLEAHELVINERKQVQETVQALQVQSFKKHGGNKGKGKDKSKNFSQKPGKFDAKSESFKKGGGTSNTQKKDKSHIQCYNCEKWGHYASDCRSKKVQDNDDEANFVQDKEDKGAVTFMAAISDELCETSGAYAARVNCVSGAW</sequence>
<gene>
    <name evidence="1" type="ORF">MILVUS5_LOCUS15527</name>
</gene>
<reference evidence="1" key="1">
    <citation type="submission" date="2023-10" db="EMBL/GenBank/DDBJ databases">
        <authorList>
            <person name="Rodriguez Cubillos JULIANA M."/>
            <person name="De Vega J."/>
        </authorList>
    </citation>
    <scope>NUCLEOTIDE SEQUENCE</scope>
</reference>
<evidence type="ECO:0000313" key="1">
    <source>
        <dbReference type="EMBL" id="CAJ2646897.1"/>
    </source>
</evidence>
<organism evidence="1 2">
    <name type="scientific">Trifolium pratense</name>
    <name type="common">Red clover</name>
    <dbReference type="NCBI Taxonomy" id="57577"/>
    <lineage>
        <taxon>Eukaryota</taxon>
        <taxon>Viridiplantae</taxon>
        <taxon>Streptophyta</taxon>
        <taxon>Embryophyta</taxon>
        <taxon>Tracheophyta</taxon>
        <taxon>Spermatophyta</taxon>
        <taxon>Magnoliopsida</taxon>
        <taxon>eudicotyledons</taxon>
        <taxon>Gunneridae</taxon>
        <taxon>Pentapetalae</taxon>
        <taxon>rosids</taxon>
        <taxon>fabids</taxon>
        <taxon>Fabales</taxon>
        <taxon>Fabaceae</taxon>
        <taxon>Papilionoideae</taxon>
        <taxon>50 kb inversion clade</taxon>
        <taxon>NPAAA clade</taxon>
        <taxon>Hologalegina</taxon>
        <taxon>IRL clade</taxon>
        <taxon>Trifolieae</taxon>
        <taxon>Trifolium</taxon>
    </lineage>
</organism>
<accession>A0ACB0JP54</accession>
<comment type="caution">
    <text evidence="1">The sequence shown here is derived from an EMBL/GenBank/DDBJ whole genome shotgun (WGS) entry which is preliminary data.</text>
</comment>
<dbReference type="EMBL" id="CASHSV030000109">
    <property type="protein sequence ID" value="CAJ2646897.1"/>
    <property type="molecule type" value="Genomic_DNA"/>
</dbReference>
<protein>
    <submittedName>
        <fullName evidence="1">Uncharacterized protein</fullName>
    </submittedName>
</protein>